<feature type="transmembrane region" description="Helical" evidence="6">
    <location>
        <begin position="123"/>
        <end position="144"/>
    </location>
</feature>
<dbReference type="STRING" id="262209.AWH69_00980"/>
<keyword evidence="2 6" id="KW-0812">Transmembrane</keyword>
<feature type="domain" description="Major facilitator superfamily (MFS) profile" evidence="7">
    <location>
        <begin position="33"/>
        <end position="469"/>
    </location>
</feature>
<feature type="transmembrane region" description="Helical" evidence="6">
    <location>
        <begin position="97"/>
        <end position="117"/>
    </location>
</feature>
<accession>A0A176QFI7</accession>
<dbReference type="Proteomes" id="UP000076976">
    <property type="component" value="Unassembled WGS sequence"/>
</dbReference>
<dbReference type="Pfam" id="PF07690">
    <property type="entry name" value="MFS_1"/>
    <property type="match status" value="1"/>
</dbReference>
<feature type="transmembrane region" description="Helical" evidence="6">
    <location>
        <begin position="321"/>
        <end position="340"/>
    </location>
</feature>
<feature type="transmembrane region" description="Helical" evidence="6">
    <location>
        <begin position="182"/>
        <end position="203"/>
    </location>
</feature>
<feature type="transmembrane region" description="Helical" evidence="6">
    <location>
        <begin position="66"/>
        <end position="90"/>
    </location>
</feature>
<feature type="transmembrane region" description="Helical" evidence="6">
    <location>
        <begin position="246"/>
        <end position="265"/>
    </location>
</feature>
<feature type="transmembrane region" description="Helical" evidence="6">
    <location>
        <begin position="277"/>
        <end position="301"/>
    </location>
</feature>
<dbReference type="GO" id="GO:0005886">
    <property type="term" value="C:plasma membrane"/>
    <property type="evidence" value="ECO:0007669"/>
    <property type="project" value="UniProtKB-SubCell"/>
</dbReference>
<keyword evidence="3 6" id="KW-1133">Transmembrane helix</keyword>
<sequence length="470" mass="46868">MTAESPTTPPATAPADVRTPPRDRLTSPAHLPMVLAALCVVTLGAYENRAVTTVLPVVARELDGLQWYGLATGVSSLTFLVATAVAGVLGDHRGPRALILTGVVTFVVAQVLTGLAPSMPVLLLGRATSGVAEGLLDIGLVVLVADVMPEHLRARVFAGFAVAWVLPSLLGPFAAGLVAEHWGWRAVFITPLVLLAVALPPLLTALRDALPRPGGRWRARDRATVGAALLVAAAVGALTWGTAAWATSTLAAPTAAAGAVVLVLAGRRLLPAGTATLSAGIPAVVGLRLLVSATFAAMGTYLPLLLAEVHGTGPRLAGTSLAVTGVCWALGSSVASGDAVRERTSAVQRLRAGLLLMSAGATGPLLLALGAIGLAPSMLGWCVSALGMGIATNTLSVRTVELAPTQRQGEVNAAATLAAAIGTALATAGGGALVAAHADHLTGSPFAVVVAGGALLGLVGAAAAHRVGSP</sequence>
<evidence type="ECO:0000256" key="3">
    <source>
        <dbReference type="ARBA" id="ARBA00022989"/>
    </source>
</evidence>
<feature type="transmembrane region" description="Helical" evidence="6">
    <location>
        <begin position="156"/>
        <end position="176"/>
    </location>
</feature>
<evidence type="ECO:0000256" key="4">
    <source>
        <dbReference type="ARBA" id="ARBA00023136"/>
    </source>
</evidence>
<feature type="region of interest" description="Disordered" evidence="5">
    <location>
        <begin position="1"/>
        <end position="24"/>
    </location>
</feature>
<comment type="caution">
    <text evidence="8">The sequence shown here is derived from an EMBL/GenBank/DDBJ whole genome shotgun (WGS) entry which is preliminary data.</text>
</comment>
<dbReference type="Gene3D" id="1.20.1250.20">
    <property type="entry name" value="MFS general substrate transporter like domains"/>
    <property type="match status" value="2"/>
</dbReference>
<feature type="transmembrane region" description="Helical" evidence="6">
    <location>
        <begin position="417"/>
        <end position="438"/>
    </location>
</feature>
<evidence type="ECO:0000256" key="1">
    <source>
        <dbReference type="ARBA" id="ARBA00004651"/>
    </source>
</evidence>
<protein>
    <recommendedName>
        <fullName evidence="7">Major facilitator superfamily (MFS) profile domain-containing protein</fullName>
    </recommendedName>
</protein>
<evidence type="ECO:0000313" key="8">
    <source>
        <dbReference type="EMBL" id="OAB88418.1"/>
    </source>
</evidence>
<evidence type="ECO:0000313" key="9">
    <source>
        <dbReference type="Proteomes" id="UP000076976"/>
    </source>
</evidence>
<evidence type="ECO:0000259" key="7">
    <source>
        <dbReference type="PROSITE" id="PS50850"/>
    </source>
</evidence>
<organism evidence="8 9">
    <name type="scientific">Janibacter melonis</name>
    <dbReference type="NCBI Taxonomy" id="262209"/>
    <lineage>
        <taxon>Bacteria</taxon>
        <taxon>Bacillati</taxon>
        <taxon>Actinomycetota</taxon>
        <taxon>Actinomycetes</taxon>
        <taxon>Micrococcales</taxon>
        <taxon>Intrasporangiaceae</taxon>
        <taxon>Janibacter</taxon>
    </lineage>
</organism>
<dbReference type="RefSeq" id="WP_068270140.1">
    <property type="nucleotide sequence ID" value="NZ_LQZG01000001.1"/>
</dbReference>
<dbReference type="InterPro" id="IPR011701">
    <property type="entry name" value="MFS"/>
</dbReference>
<gene>
    <name evidence="8" type="ORF">AWH69_00980</name>
</gene>
<keyword evidence="4 6" id="KW-0472">Membrane</keyword>
<feature type="transmembrane region" description="Helical" evidence="6">
    <location>
        <begin position="378"/>
        <end position="396"/>
    </location>
</feature>
<comment type="subcellular location">
    <subcellularLocation>
        <location evidence="1">Cell membrane</location>
        <topology evidence="1">Multi-pass membrane protein</topology>
    </subcellularLocation>
</comment>
<proteinExistence type="predicted"/>
<feature type="transmembrane region" description="Helical" evidence="6">
    <location>
        <begin position="352"/>
        <end position="372"/>
    </location>
</feature>
<feature type="transmembrane region" description="Helical" evidence="6">
    <location>
        <begin position="223"/>
        <end position="240"/>
    </location>
</feature>
<keyword evidence="9" id="KW-1185">Reference proteome</keyword>
<dbReference type="SUPFAM" id="SSF103473">
    <property type="entry name" value="MFS general substrate transporter"/>
    <property type="match status" value="1"/>
</dbReference>
<feature type="transmembrane region" description="Helical" evidence="6">
    <location>
        <begin position="444"/>
        <end position="464"/>
    </location>
</feature>
<dbReference type="PROSITE" id="PS50850">
    <property type="entry name" value="MFS"/>
    <property type="match status" value="1"/>
</dbReference>
<name>A0A176QFI7_9MICO</name>
<evidence type="ECO:0000256" key="6">
    <source>
        <dbReference type="SAM" id="Phobius"/>
    </source>
</evidence>
<reference evidence="8 9" key="1">
    <citation type="submission" date="2016-01" db="EMBL/GenBank/DDBJ databases">
        <title>Janibacter melonis strain CD11_4 genome sequencing and assembly.</title>
        <authorList>
            <person name="Nair G.R."/>
            <person name="Kaur G."/>
            <person name="Chander A.M."/>
            <person name="Mayilraj S."/>
        </authorList>
    </citation>
    <scope>NUCLEOTIDE SEQUENCE [LARGE SCALE GENOMIC DNA]</scope>
    <source>
        <strain evidence="8 9">CD11-4</strain>
    </source>
</reference>
<dbReference type="EMBL" id="LQZG01000001">
    <property type="protein sequence ID" value="OAB88418.1"/>
    <property type="molecule type" value="Genomic_DNA"/>
</dbReference>
<dbReference type="PANTHER" id="PTHR23501:SF154">
    <property type="entry name" value="MULTIDRUG-EFFLUX TRANSPORTER RV1634-RELATED"/>
    <property type="match status" value="1"/>
</dbReference>
<evidence type="ECO:0000256" key="2">
    <source>
        <dbReference type="ARBA" id="ARBA00022692"/>
    </source>
</evidence>
<evidence type="ECO:0000256" key="5">
    <source>
        <dbReference type="SAM" id="MobiDB-lite"/>
    </source>
</evidence>
<dbReference type="GO" id="GO:0022857">
    <property type="term" value="F:transmembrane transporter activity"/>
    <property type="evidence" value="ECO:0007669"/>
    <property type="project" value="InterPro"/>
</dbReference>
<dbReference type="InterPro" id="IPR020846">
    <property type="entry name" value="MFS_dom"/>
</dbReference>
<dbReference type="AlphaFoldDB" id="A0A176QFI7"/>
<dbReference type="PANTHER" id="PTHR23501">
    <property type="entry name" value="MAJOR FACILITATOR SUPERFAMILY"/>
    <property type="match status" value="1"/>
</dbReference>
<dbReference type="InterPro" id="IPR036259">
    <property type="entry name" value="MFS_trans_sf"/>
</dbReference>